<gene>
    <name evidence="2" type="ORF">SMN809_LOCUS46297</name>
</gene>
<feature type="non-terminal residue" evidence="2">
    <location>
        <position position="1"/>
    </location>
</feature>
<dbReference type="AlphaFoldDB" id="A0A8S3AZ95"/>
<accession>A0A8S3AZ95</accession>
<protein>
    <submittedName>
        <fullName evidence="2">Uncharacterized protein</fullName>
    </submittedName>
</protein>
<name>A0A8S3AZ95_9BILA</name>
<sequence length="48" mass="5217">DDHQARASSKKRRAEDGDNDAMDTENGATESTSNAQHVVNLEDLAFAQ</sequence>
<dbReference type="EMBL" id="CAJOBI010143699">
    <property type="protein sequence ID" value="CAF4779848.1"/>
    <property type="molecule type" value="Genomic_DNA"/>
</dbReference>
<feature type="non-terminal residue" evidence="2">
    <location>
        <position position="48"/>
    </location>
</feature>
<feature type="region of interest" description="Disordered" evidence="1">
    <location>
        <begin position="1"/>
        <end position="48"/>
    </location>
</feature>
<organism evidence="2 3">
    <name type="scientific">Rotaria magnacalcarata</name>
    <dbReference type="NCBI Taxonomy" id="392030"/>
    <lineage>
        <taxon>Eukaryota</taxon>
        <taxon>Metazoa</taxon>
        <taxon>Spiralia</taxon>
        <taxon>Gnathifera</taxon>
        <taxon>Rotifera</taxon>
        <taxon>Eurotatoria</taxon>
        <taxon>Bdelloidea</taxon>
        <taxon>Philodinida</taxon>
        <taxon>Philodinidae</taxon>
        <taxon>Rotaria</taxon>
    </lineage>
</organism>
<proteinExistence type="predicted"/>
<comment type="caution">
    <text evidence="2">The sequence shown here is derived from an EMBL/GenBank/DDBJ whole genome shotgun (WGS) entry which is preliminary data.</text>
</comment>
<evidence type="ECO:0000313" key="2">
    <source>
        <dbReference type="EMBL" id="CAF4779848.1"/>
    </source>
</evidence>
<reference evidence="2" key="1">
    <citation type="submission" date="2021-02" db="EMBL/GenBank/DDBJ databases">
        <authorList>
            <person name="Nowell W R."/>
        </authorList>
    </citation>
    <scope>NUCLEOTIDE SEQUENCE</scope>
</reference>
<evidence type="ECO:0000256" key="1">
    <source>
        <dbReference type="SAM" id="MobiDB-lite"/>
    </source>
</evidence>
<feature type="compositionally biased region" description="Polar residues" evidence="1">
    <location>
        <begin position="26"/>
        <end position="37"/>
    </location>
</feature>
<evidence type="ECO:0000313" key="3">
    <source>
        <dbReference type="Proteomes" id="UP000676336"/>
    </source>
</evidence>
<dbReference type="Proteomes" id="UP000676336">
    <property type="component" value="Unassembled WGS sequence"/>
</dbReference>